<evidence type="ECO:0000313" key="2">
    <source>
        <dbReference type="EMBL" id="KAF2717699.1"/>
    </source>
</evidence>
<reference evidence="2" key="1">
    <citation type="journal article" date="2020" name="Stud. Mycol.">
        <title>101 Dothideomycetes genomes: a test case for predicting lifestyles and emergence of pathogens.</title>
        <authorList>
            <person name="Haridas S."/>
            <person name="Albert R."/>
            <person name="Binder M."/>
            <person name="Bloem J."/>
            <person name="Labutti K."/>
            <person name="Salamov A."/>
            <person name="Andreopoulos B."/>
            <person name="Baker S."/>
            <person name="Barry K."/>
            <person name="Bills G."/>
            <person name="Bluhm B."/>
            <person name="Cannon C."/>
            <person name="Castanera R."/>
            <person name="Culley D."/>
            <person name="Daum C."/>
            <person name="Ezra D."/>
            <person name="Gonzalez J."/>
            <person name="Henrissat B."/>
            <person name="Kuo A."/>
            <person name="Liang C."/>
            <person name="Lipzen A."/>
            <person name="Lutzoni F."/>
            <person name="Magnuson J."/>
            <person name="Mondo S."/>
            <person name="Nolan M."/>
            <person name="Ohm R."/>
            <person name="Pangilinan J."/>
            <person name="Park H.-J."/>
            <person name="Ramirez L."/>
            <person name="Alfaro M."/>
            <person name="Sun H."/>
            <person name="Tritt A."/>
            <person name="Yoshinaga Y."/>
            <person name="Zwiers L.-H."/>
            <person name="Turgeon B."/>
            <person name="Goodwin S."/>
            <person name="Spatafora J."/>
            <person name="Crous P."/>
            <person name="Grigoriev I."/>
        </authorList>
    </citation>
    <scope>NUCLEOTIDE SEQUENCE</scope>
    <source>
        <strain evidence="2">CBS 116435</strain>
    </source>
</reference>
<sequence>MPSIFRWLSGFALLASLASAMPAPQPGITPAPLPKRRGALAGRQFNNITTVGEPTTTAAPITSCALTSEDAFTLDGQAFPATIACACNDGWTAGINTVVGDDGNTSYECAVGTTTTMVVSVETPAPTPTWHIRVNAGSSDFLVGDVDQSTLKDVFSAACGSDGCDGGSPQEFEFKTENSAGHTTMSTGEFTMDGFTDGNQAMMDAMIESINAALLQTSTCSTESVTQCMNDAKRSMRLAGRNPETPAIALDCGKIDLTQCRLANYMQATTYDPDGKVMGQVKLSAKSEEPGPFSCSDFLDPISTLLGGFELPPLAEGALTVAEFACGLIDDATGASDDGKSR</sequence>
<evidence type="ECO:0000313" key="3">
    <source>
        <dbReference type="Proteomes" id="UP000799441"/>
    </source>
</evidence>
<protein>
    <recommendedName>
        <fullName evidence="4">Ig-like domain-containing protein</fullName>
    </recommendedName>
</protein>
<feature type="chain" id="PRO_5040277937" description="Ig-like domain-containing protein" evidence="1">
    <location>
        <begin position="21"/>
        <end position="342"/>
    </location>
</feature>
<comment type="caution">
    <text evidence="2">The sequence shown here is derived from an EMBL/GenBank/DDBJ whole genome shotgun (WGS) entry which is preliminary data.</text>
</comment>
<dbReference type="EMBL" id="MU003838">
    <property type="protein sequence ID" value="KAF2717699.1"/>
    <property type="molecule type" value="Genomic_DNA"/>
</dbReference>
<dbReference type="OrthoDB" id="3905008at2759"/>
<proteinExistence type="predicted"/>
<organism evidence="2 3">
    <name type="scientific">Polychaeton citri CBS 116435</name>
    <dbReference type="NCBI Taxonomy" id="1314669"/>
    <lineage>
        <taxon>Eukaryota</taxon>
        <taxon>Fungi</taxon>
        <taxon>Dikarya</taxon>
        <taxon>Ascomycota</taxon>
        <taxon>Pezizomycotina</taxon>
        <taxon>Dothideomycetes</taxon>
        <taxon>Dothideomycetidae</taxon>
        <taxon>Capnodiales</taxon>
        <taxon>Capnodiaceae</taxon>
        <taxon>Polychaeton</taxon>
    </lineage>
</organism>
<evidence type="ECO:0008006" key="4">
    <source>
        <dbReference type="Google" id="ProtNLM"/>
    </source>
</evidence>
<name>A0A9P4Q0X1_9PEZI</name>
<feature type="signal peptide" evidence="1">
    <location>
        <begin position="1"/>
        <end position="20"/>
    </location>
</feature>
<evidence type="ECO:0000256" key="1">
    <source>
        <dbReference type="SAM" id="SignalP"/>
    </source>
</evidence>
<dbReference type="AlphaFoldDB" id="A0A9P4Q0X1"/>
<gene>
    <name evidence="2" type="ORF">K431DRAFT_297570</name>
</gene>
<keyword evidence="3" id="KW-1185">Reference proteome</keyword>
<accession>A0A9P4Q0X1</accession>
<dbReference type="Proteomes" id="UP000799441">
    <property type="component" value="Unassembled WGS sequence"/>
</dbReference>
<keyword evidence="1" id="KW-0732">Signal</keyword>